<gene>
    <name evidence="12" type="ORF">FNV43_RR03123</name>
</gene>
<keyword evidence="13" id="KW-1185">Reference proteome</keyword>
<evidence type="ECO:0000256" key="9">
    <source>
        <dbReference type="RuleBase" id="RU000682"/>
    </source>
</evidence>
<sequence length="262" mass="30308">MGDKVNVDNNKKEAHCNTELGLWVGEYAGDLNHHERKKEDKPLIRLDLSLSLCPKRQVLFSNSDVVDDLLHEDSSNNNLNTKVDDGQQEEQYYGCSTKKSDCYFNNKNFARKKLRLSKQQSNLLEDSFKRQTTLNPVYTDLDHIINMQSQKQALAEELNLKPRQVEVWFQNRRARTKLKQTEVDREVLQKCCENLRDENRRLKKQVQELRSSMLPPHNINYETSSSSSTLCTQINPKDSKLPLLCPSCEKVVANAINEANKL</sequence>
<dbReference type="GO" id="GO:0000981">
    <property type="term" value="F:DNA-binding transcription factor activity, RNA polymerase II-specific"/>
    <property type="evidence" value="ECO:0007669"/>
    <property type="project" value="InterPro"/>
</dbReference>
<dbReference type="Pfam" id="PF00046">
    <property type="entry name" value="Homeodomain"/>
    <property type="match status" value="1"/>
</dbReference>
<dbReference type="InterPro" id="IPR001356">
    <property type="entry name" value="HD"/>
</dbReference>
<dbReference type="PANTHER" id="PTHR45714">
    <property type="entry name" value="HOMEOBOX-LEUCINE ZIPPER PROTEIN HAT14"/>
    <property type="match status" value="1"/>
</dbReference>
<organism evidence="12 13">
    <name type="scientific">Rhamnella rubrinervis</name>
    <dbReference type="NCBI Taxonomy" id="2594499"/>
    <lineage>
        <taxon>Eukaryota</taxon>
        <taxon>Viridiplantae</taxon>
        <taxon>Streptophyta</taxon>
        <taxon>Embryophyta</taxon>
        <taxon>Tracheophyta</taxon>
        <taxon>Spermatophyta</taxon>
        <taxon>Magnoliopsida</taxon>
        <taxon>eudicotyledons</taxon>
        <taxon>Gunneridae</taxon>
        <taxon>Pentapetalae</taxon>
        <taxon>rosids</taxon>
        <taxon>fabids</taxon>
        <taxon>Rosales</taxon>
        <taxon>Rhamnaceae</taxon>
        <taxon>rhamnoid group</taxon>
        <taxon>Rhamneae</taxon>
        <taxon>Rhamnella</taxon>
    </lineage>
</organism>
<keyword evidence="5 8" id="KW-0371">Homeobox</keyword>
<dbReference type="InterPro" id="IPR009057">
    <property type="entry name" value="Homeodomain-like_sf"/>
</dbReference>
<evidence type="ECO:0000313" key="13">
    <source>
        <dbReference type="Proteomes" id="UP000796880"/>
    </source>
</evidence>
<evidence type="ECO:0000256" key="6">
    <source>
        <dbReference type="ARBA" id="ARBA00023163"/>
    </source>
</evidence>
<dbReference type="PANTHER" id="PTHR45714:SF72">
    <property type="entry name" value="HOMEOBOX-LEUCINE ZIPPER PROTEIN HOX26-RELATED"/>
    <property type="match status" value="1"/>
</dbReference>
<evidence type="ECO:0000256" key="10">
    <source>
        <dbReference type="SAM" id="Coils"/>
    </source>
</evidence>
<dbReference type="InterPro" id="IPR003106">
    <property type="entry name" value="Leu_zip_homeo"/>
</dbReference>
<keyword evidence="7 8" id="KW-0539">Nucleus</keyword>
<dbReference type="Proteomes" id="UP000796880">
    <property type="component" value="Unassembled WGS sequence"/>
</dbReference>
<comment type="subcellular location">
    <subcellularLocation>
        <location evidence="1 8 9">Nucleus</location>
    </subcellularLocation>
</comment>
<evidence type="ECO:0000256" key="3">
    <source>
        <dbReference type="ARBA" id="ARBA00023015"/>
    </source>
</evidence>
<name>A0A8K0MPA7_9ROSA</name>
<evidence type="ECO:0000256" key="4">
    <source>
        <dbReference type="ARBA" id="ARBA00023125"/>
    </source>
</evidence>
<evidence type="ECO:0000256" key="7">
    <source>
        <dbReference type="ARBA" id="ARBA00023242"/>
    </source>
</evidence>
<proteinExistence type="inferred from homology"/>
<dbReference type="Gene3D" id="1.10.10.60">
    <property type="entry name" value="Homeodomain-like"/>
    <property type="match status" value="1"/>
</dbReference>
<dbReference type="SUPFAM" id="SSF46689">
    <property type="entry name" value="Homeodomain-like"/>
    <property type="match status" value="1"/>
</dbReference>
<feature type="DNA-binding region" description="Homeobox" evidence="8">
    <location>
        <begin position="109"/>
        <end position="180"/>
    </location>
</feature>
<dbReference type="GO" id="GO:0043565">
    <property type="term" value="F:sequence-specific DNA binding"/>
    <property type="evidence" value="ECO:0007669"/>
    <property type="project" value="InterPro"/>
</dbReference>
<dbReference type="EMBL" id="VOIH02000002">
    <property type="protein sequence ID" value="KAF3452690.1"/>
    <property type="molecule type" value="Genomic_DNA"/>
</dbReference>
<keyword evidence="4 8" id="KW-0238">DNA-binding</keyword>
<evidence type="ECO:0000256" key="5">
    <source>
        <dbReference type="ARBA" id="ARBA00023155"/>
    </source>
</evidence>
<dbReference type="OrthoDB" id="6159439at2759"/>
<comment type="similarity">
    <text evidence="2">Belongs to the HD-ZIP homeobox family. Class II subfamily.</text>
</comment>
<dbReference type="SMART" id="SM00340">
    <property type="entry name" value="HALZ"/>
    <property type="match status" value="1"/>
</dbReference>
<comment type="caution">
    <text evidence="12">The sequence shown here is derived from an EMBL/GenBank/DDBJ whole genome shotgun (WGS) entry which is preliminary data.</text>
</comment>
<reference evidence="12" key="1">
    <citation type="submission" date="2020-03" db="EMBL/GenBank/DDBJ databases">
        <title>A high-quality chromosome-level genome assembly of a woody plant with both climbing and erect habits, Rhamnella rubrinervis.</title>
        <authorList>
            <person name="Lu Z."/>
            <person name="Yang Y."/>
            <person name="Zhu X."/>
            <person name="Sun Y."/>
        </authorList>
    </citation>
    <scope>NUCLEOTIDE SEQUENCE</scope>
    <source>
        <strain evidence="12">BYM</strain>
        <tissue evidence="12">Leaf</tissue>
    </source>
</reference>
<keyword evidence="10" id="KW-0175">Coiled coil</keyword>
<evidence type="ECO:0000256" key="1">
    <source>
        <dbReference type="ARBA" id="ARBA00004123"/>
    </source>
</evidence>
<dbReference type="InterPro" id="IPR017970">
    <property type="entry name" value="Homeobox_CS"/>
</dbReference>
<keyword evidence="6" id="KW-0804">Transcription</keyword>
<protein>
    <recommendedName>
        <fullName evidence="11">Homeobox domain-containing protein</fullName>
    </recommendedName>
</protein>
<evidence type="ECO:0000256" key="8">
    <source>
        <dbReference type="PROSITE-ProRule" id="PRU00108"/>
    </source>
</evidence>
<evidence type="ECO:0000259" key="11">
    <source>
        <dbReference type="PROSITE" id="PS50071"/>
    </source>
</evidence>
<dbReference type="PROSITE" id="PS00027">
    <property type="entry name" value="HOMEOBOX_1"/>
    <property type="match status" value="1"/>
</dbReference>
<dbReference type="InterPro" id="IPR050762">
    <property type="entry name" value="HD-ZIP_Homeobox_LZ_Class_II"/>
</dbReference>
<keyword evidence="3" id="KW-0805">Transcription regulation</keyword>
<feature type="coiled-coil region" evidence="10">
    <location>
        <begin position="178"/>
        <end position="212"/>
    </location>
</feature>
<feature type="domain" description="Homeobox" evidence="11">
    <location>
        <begin position="107"/>
        <end position="179"/>
    </location>
</feature>
<dbReference type="CDD" id="cd00086">
    <property type="entry name" value="homeodomain"/>
    <property type="match status" value="1"/>
</dbReference>
<dbReference type="SMART" id="SM00389">
    <property type="entry name" value="HOX"/>
    <property type="match status" value="1"/>
</dbReference>
<dbReference type="GO" id="GO:0005634">
    <property type="term" value="C:nucleus"/>
    <property type="evidence" value="ECO:0007669"/>
    <property type="project" value="UniProtKB-SubCell"/>
</dbReference>
<dbReference type="Pfam" id="PF02183">
    <property type="entry name" value="HALZ"/>
    <property type="match status" value="1"/>
</dbReference>
<dbReference type="PROSITE" id="PS50071">
    <property type="entry name" value="HOMEOBOX_2"/>
    <property type="match status" value="1"/>
</dbReference>
<evidence type="ECO:0000256" key="2">
    <source>
        <dbReference type="ARBA" id="ARBA00006074"/>
    </source>
</evidence>
<dbReference type="AlphaFoldDB" id="A0A8K0MPA7"/>
<evidence type="ECO:0000313" key="12">
    <source>
        <dbReference type="EMBL" id="KAF3452690.1"/>
    </source>
</evidence>
<accession>A0A8K0MPA7</accession>